<comment type="subcellular location">
    <subcellularLocation>
        <location evidence="1">Periplasm</location>
    </subcellularLocation>
</comment>
<dbReference type="Gene3D" id="2.70.98.70">
    <property type="match status" value="1"/>
</dbReference>
<accession>A0ABS0WRF4</accession>
<dbReference type="Pfam" id="PF16889">
    <property type="entry name" value="Hepar_II_III_N"/>
    <property type="match status" value="1"/>
</dbReference>
<dbReference type="GO" id="GO:0016829">
    <property type="term" value="F:lyase activity"/>
    <property type="evidence" value="ECO:0007669"/>
    <property type="project" value="UniProtKB-KW"/>
</dbReference>
<keyword evidence="8" id="KW-1185">Reference proteome</keyword>
<dbReference type="InterPro" id="IPR012480">
    <property type="entry name" value="Hepar_II_III_C"/>
</dbReference>
<dbReference type="EMBL" id="JAEHFJ010000004">
    <property type="protein sequence ID" value="MBJ2174567.1"/>
    <property type="molecule type" value="Genomic_DNA"/>
</dbReference>
<keyword evidence="4 7" id="KW-0456">Lyase</keyword>
<keyword evidence="2" id="KW-0732">Signal</keyword>
<evidence type="ECO:0000256" key="2">
    <source>
        <dbReference type="ARBA" id="ARBA00022729"/>
    </source>
</evidence>
<dbReference type="PANTHER" id="PTHR39210">
    <property type="entry name" value="HEPARIN-SULFATE LYASE"/>
    <property type="match status" value="1"/>
</dbReference>
<keyword evidence="3" id="KW-0574">Periplasm</keyword>
<protein>
    <submittedName>
        <fullName evidence="7">Alginate lyase family protein</fullName>
    </submittedName>
</protein>
<evidence type="ECO:0000313" key="8">
    <source>
        <dbReference type="Proteomes" id="UP000623301"/>
    </source>
</evidence>
<dbReference type="PANTHER" id="PTHR39210:SF1">
    <property type="entry name" value="HEPARIN-SULFATE LYASE"/>
    <property type="match status" value="1"/>
</dbReference>
<sequence>MKIAQYIDLIKNMGMRYIVFRVFYEVKSRLGIHKKKFPVNPTFKEFISLEEWKRNTPPFFFTSKAGLQIPKIKTIALEEKVNNIMKGTYTFFSKKEFDLGVDYDWVTNPDSGFKYDHHLHFTEINDFNKVAGDIKYVWEKARFSFVYDVIRYDYNFDEDQSTFVLDQIKDFIDKNPINQGPNYKCSQEISLRILNWTFALYYYRDSEALTDTLFKTIMNAIYWQIHHVYHNINFSRIAVRNNHAITETLLLYVSNLLFPFIPETKKWSSKGKKWFEQEIDYQIYKDGTYLQHSMNYHRIVIQLFTWAIRLSELNEDRFKNSVYDKAEKSLLFLDTCLNAVDGNLPNYGHNDGALFFKLSDADYRDYRAQLDDLRAVLKGEIKYNTDSYNWYGIKNPTKVDHLHAGTFTFDNGGYYIVNENNSKTFIRCASFKDRPAQSDNLHVDLWADGINILRDSGTFKYNTTAEFSSYFNGVGGHNTVSVNGADQMLKGGRFIWFYWIKNAKAKLLDKKDAFVFEGKIRAFRHVGKNITHKRKVTKVKNSQVWEIFDTIENAPDKEMVQYWHINPKIRDKVSIKTYDKNGNQLDAIIEEKWYSSYYGIKESSIRISFKTNYGYLHTKIEYHNKLTNLK</sequence>
<evidence type="ECO:0000313" key="7">
    <source>
        <dbReference type="EMBL" id="MBJ2174567.1"/>
    </source>
</evidence>
<gene>
    <name evidence="7" type="ORF">JBL43_09985</name>
</gene>
<name>A0ABS0WRF4_9FLAO</name>
<organism evidence="7 8">
    <name type="scientific">Aureibaculum flavum</name>
    <dbReference type="NCBI Taxonomy" id="2795986"/>
    <lineage>
        <taxon>Bacteria</taxon>
        <taxon>Pseudomonadati</taxon>
        <taxon>Bacteroidota</taxon>
        <taxon>Flavobacteriia</taxon>
        <taxon>Flavobacteriales</taxon>
        <taxon>Flavobacteriaceae</taxon>
        <taxon>Aureibaculum</taxon>
    </lineage>
</organism>
<evidence type="ECO:0000259" key="5">
    <source>
        <dbReference type="Pfam" id="PF07940"/>
    </source>
</evidence>
<dbReference type="InterPro" id="IPR031680">
    <property type="entry name" value="Hepar_II_III_N"/>
</dbReference>
<dbReference type="InterPro" id="IPR008929">
    <property type="entry name" value="Chondroitin_lyas"/>
</dbReference>
<proteinExistence type="predicted"/>
<evidence type="ECO:0000259" key="6">
    <source>
        <dbReference type="Pfam" id="PF16889"/>
    </source>
</evidence>
<reference evidence="7 8" key="1">
    <citation type="submission" date="2020-12" db="EMBL/GenBank/DDBJ databases">
        <title>Aureibaculum luteum sp. nov. and Aureibaculum flavum sp. nov., novel members of the family Flavobacteriaceae isolated from Antarctic intertidal sediments.</title>
        <authorList>
            <person name="He X."/>
            <person name="Zhang X."/>
        </authorList>
    </citation>
    <scope>NUCLEOTIDE SEQUENCE [LARGE SCALE GENOMIC DNA]</scope>
    <source>
        <strain evidence="7 8">A20</strain>
    </source>
</reference>
<evidence type="ECO:0000256" key="1">
    <source>
        <dbReference type="ARBA" id="ARBA00004418"/>
    </source>
</evidence>
<evidence type="ECO:0000256" key="4">
    <source>
        <dbReference type="ARBA" id="ARBA00023239"/>
    </source>
</evidence>
<dbReference type="RefSeq" id="WP_198841299.1">
    <property type="nucleotide sequence ID" value="NZ_JAEHFJ010000004.1"/>
</dbReference>
<dbReference type="Pfam" id="PF07940">
    <property type="entry name" value="Hepar_II_III_C"/>
    <property type="match status" value="1"/>
</dbReference>
<feature type="domain" description="Heparinase II/III-like C-terminal" evidence="5">
    <location>
        <begin position="407"/>
        <end position="601"/>
    </location>
</feature>
<evidence type="ECO:0000256" key="3">
    <source>
        <dbReference type="ARBA" id="ARBA00022764"/>
    </source>
</evidence>
<dbReference type="Gene3D" id="1.50.10.100">
    <property type="entry name" value="Chondroitin AC/alginate lyase"/>
    <property type="match status" value="1"/>
</dbReference>
<dbReference type="Proteomes" id="UP000623301">
    <property type="component" value="Unassembled WGS sequence"/>
</dbReference>
<dbReference type="SUPFAM" id="SSF48230">
    <property type="entry name" value="Chondroitin AC/alginate lyase"/>
    <property type="match status" value="1"/>
</dbReference>
<comment type="caution">
    <text evidence="7">The sequence shown here is derived from an EMBL/GenBank/DDBJ whole genome shotgun (WGS) entry which is preliminary data.</text>
</comment>
<feature type="domain" description="Heparin-sulfate lyase N-terminal" evidence="6">
    <location>
        <begin position="82"/>
        <end position="319"/>
    </location>
</feature>